<evidence type="ECO:0000256" key="4">
    <source>
        <dbReference type="ARBA" id="ARBA00022574"/>
    </source>
</evidence>
<dbReference type="AlphaFoldDB" id="A0A5J4YJZ5"/>
<dbReference type="GO" id="GO:0051028">
    <property type="term" value="P:mRNA transport"/>
    <property type="evidence" value="ECO:0007669"/>
    <property type="project" value="UniProtKB-KW"/>
</dbReference>
<evidence type="ECO:0000256" key="9">
    <source>
        <dbReference type="ARBA" id="ARBA00023132"/>
    </source>
</evidence>
<comment type="caution">
    <text evidence="12">The sequence shown here is derived from an EMBL/GenBank/DDBJ whole genome shotgun (WGS) entry which is preliminary data.</text>
</comment>
<dbReference type="GO" id="GO:0005198">
    <property type="term" value="F:structural molecule activity"/>
    <property type="evidence" value="ECO:0007669"/>
    <property type="project" value="InterPro"/>
</dbReference>
<dbReference type="PROSITE" id="PS50294">
    <property type="entry name" value="WD_REPEATS_REGION"/>
    <property type="match status" value="1"/>
</dbReference>
<keyword evidence="3" id="KW-0813">Transport</keyword>
<protein>
    <submittedName>
        <fullName evidence="12">Protein SEC13-like</fullName>
    </submittedName>
</protein>
<dbReference type="SMART" id="SM00320">
    <property type="entry name" value="WD40"/>
    <property type="match status" value="6"/>
</dbReference>
<gene>
    <name evidence="12" type="ORF">FVE85_2480</name>
</gene>
<dbReference type="Gene3D" id="2.130.10.10">
    <property type="entry name" value="YVTN repeat-like/Quinoprotein amine dehydrogenase"/>
    <property type="match status" value="1"/>
</dbReference>
<dbReference type="Proteomes" id="UP000324585">
    <property type="component" value="Unassembled WGS sequence"/>
</dbReference>
<organism evidence="12 13">
    <name type="scientific">Porphyridium purpureum</name>
    <name type="common">Red alga</name>
    <name type="synonym">Porphyridium cruentum</name>
    <dbReference type="NCBI Taxonomy" id="35688"/>
    <lineage>
        <taxon>Eukaryota</taxon>
        <taxon>Rhodophyta</taxon>
        <taxon>Bangiophyceae</taxon>
        <taxon>Porphyridiales</taxon>
        <taxon>Porphyridiaceae</taxon>
        <taxon>Porphyridium</taxon>
    </lineage>
</organism>
<dbReference type="PANTHER" id="PTHR11024">
    <property type="entry name" value="NUCLEAR PORE COMPLEX PROTEIN SEC13 / SEH1 FAMILY MEMBER"/>
    <property type="match status" value="1"/>
</dbReference>
<evidence type="ECO:0000256" key="2">
    <source>
        <dbReference type="ARBA" id="ARBA00010102"/>
    </source>
</evidence>
<dbReference type="InterPro" id="IPR015943">
    <property type="entry name" value="WD40/YVTN_repeat-like_dom_sf"/>
</dbReference>
<keyword evidence="6" id="KW-0509">mRNA transport</keyword>
<dbReference type="GO" id="GO:0032527">
    <property type="term" value="P:protein exit from endoplasmic reticulum"/>
    <property type="evidence" value="ECO:0007669"/>
    <property type="project" value="TreeGrafter"/>
</dbReference>
<evidence type="ECO:0000313" key="12">
    <source>
        <dbReference type="EMBL" id="KAA8491465.1"/>
    </source>
</evidence>
<evidence type="ECO:0000256" key="10">
    <source>
        <dbReference type="ARBA" id="ARBA00023242"/>
    </source>
</evidence>
<evidence type="ECO:0000256" key="6">
    <source>
        <dbReference type="ARBA" id="ARBA00022816"/>
    </source>
</evidence>
<keyword evidence="13" id="KW-1185">Reference proteome</keyword>
<dbReference type="OrthoDB" id="364224at2759"/>
<dbReference type="GO" id="GO:0030127">
    <property type="term" value="C:COPII vesicle coat"/>
    <property type="evidence" value="ECO:0007669"/>
    <property type="project" value="TreeGrafter"/>
</dbReference>
<evidence type="ECO:0000256" key="5">
    <source>
        <dbReference type="ARBA" id="ARBA00022737"/>
    </source>
</evidence>
<name>A0A5J4YJZ5_PORPP</name>
<keyword evidence="5" id="KW-0677">Repeat</keyword>
<comment type="subcellular location">
    <subcellularLocation>
        <location evidence="1">Nucleus</location>
        <location evidence="1">Nuclear pore complex</location>
    </subcellularLocation>
</comment>
<keyword evidence="9" id="KW-0906">Nuclear pore complex</keyword>
<keyword evidence="4 11" id="KW-0853">WD repeat</keyword>
<dbReference type="InterPro" id="IPR036322">
    <property type="entry name" value="WD40_repeat_dom_sf"/>
</dbReference>
<keyword evidence="7" id="KW-0653">Protein transport</keyword>
<dbReference type="InterPro" id="IPR037363">
    <property type="entry name" value="Sec13/Seh1_fam"/>
</dbReference>
<dbReference type="InterPro" id="IPR001680">
    <property type="entry name" value="WD40_rpt"/>
</dbReference>
<dbReference type="EMBL" id="VRMN01000013">
    <property type="protein sequence ID" value="KAA8491465.1"/>
    <property type="molecule type" value="Genomic_DNA"/>
</dbReference>
<evidence type="ECO:0000256" key="11">
    <source>
        <dbReference type="PROSITE-ProRule" id="PRU00221"/>
    </source>
</evidence>
<dbReference type="GO" id="GO:0032008">
    <property type="term" value="P:positive regulation of TOR signaling"/>
    <property type="evidence" value="ECO:0007669"/>
    <property type="project" value="TreeGrafter"/>
</dbReference>
<dbReference type="OMA" id="IWKEEGD"/>
<evidence type="ECO:0000256" key="3">
    <source>
        <dbReference type="ARBA" id="ARBA00022448"/>
    </source>
</evidence>
<dbReference type="PANTHER" id="PTHR11024:SF2">
    <property type="entry name" value="PROTEIN SEC13 HOMOLOG"/>
    <property type="match status" value="1"/>
</dbReference>
<keyword evidence="10" id="KW-0539">Nucleus</keyword>
<proteinExistence type="inferred from homology"/>
<keyword evidence="8" id="KW-0811">Translocation</keyword>
<comment type="similarity">
    <text evidence="2">Belongs to the WD repeat SEC13 family.</text>
</comment>
<dbReference type="SUPFAM" id="SSF50978">
    <property type="entry name" value="WD40 repeat-like"/>
    <property type="match status" value="1"/>
</dbReference>
<accession>A0A5J4YJZ5</accession>
<evidence type="ECO:0000256" key="7">
    <source>
        <dbReference type="ARBA" id="ARBA00022927"/>
    </source>
</evidence>
<evidence type="ECO:0000313" key="13">
    <source>
        <dbReference type="Proteomes" id="UP000324585"/>
    </source>
</evidence>
<feature type="repeat" description="WD" evidence="11">
    <location>
        <begin position="230"/>
        <end position="265"/>
    </location>
</feature>
<dbReference type="GO" id="GO:0031080">
    <property type="term" value="C:nuclear pore outer ring"/>
    <property type="evidence" value="ECO:0007669"/>
    <property type="project" value="TreeGrafter"/>
</dbReference>
<dbReference type="GO" id="GO:0006606">
    <property type="term" value="P:protein import into nucleus"/>
    <property type="evidence" value="ECO:0007669"/>
    <property type="project" value="TreeGrafter"/>
</dbReference>
<reference evidence="13" key="1">
    <citation type="journal article" date="2019" name="Nat. Commun.">
        <title>Expansion of phycobilisome linker gene families in mesophilic red algae.</title>
        <authorList>
            <person name="Lee J."/>
            <person name="Kim D."/>
            <person name="Bhattacharya D."/>
            <person name="Yoon H.S."/>
        </authorList>
    </citation>
    <scope>NUCLEOTIDE SEQUENCE [LARGE SCALE GENOMIC DNA]</scope>
    <source>
        <strain evidence="13">CCMP 1328</strain>
    </source>
</reference>
<dbReference type="Pfam" id="PF00400">
    <property type="entry name" value="WD40"/>
    <property type="match status" value="4"/>
</dbReference>
<sequence>MAMVGDGRGAGGGLPEQVIDTGHSDMIHDAQLDYYAKRLATCSSDRSIKIFEVDAAGDRKLEAELMGHDGPVWQVCWGHPKFGNVLASCGFDRRVIVWREVEPRVWRKMYEYVWHASSVNAVAFAPAEYGLILACASSDGFVSVCAQNPDGTWNEQRISGSLDAATFSPTHAMGANSVSWAPAINPSALWNPAQATPPPKTLVTGGCDNLVCIWTYNDSASRWERVGEPLQKHTDWVRSVAWAPSLGLASSTIASAGQDKRVVLWTRDDTATSWKSVELPLFDAPVWSLSWTLTGNVLGVASGDDSISLWKEQLDGSWKNITEVVQT</sequence>
<dbReference type="GO" id="GO:0090114">
    <property type="term" value="P:COPII-coated vesicle budding"/>
    <property type="evidence" value="ECO:0007669"/>
    <property type="project" value="TreeGrafter"/>
</dbReference>
<evidence type="ECO:0000256" key="8">
    <source>
        <dbReference type="ARBA" id="ARBA00023010"/>
    </source>
</evidence>
<dbReference type="PROSITE" id="PS50082">
    <property type="entry name" value="WD_REPEATS_2"/>
    <property type="match status" value="1"/>
</dbReference>
<evidence type="ECO:0000256" key="1">
    <source>
        <dbReference type="ARBA" id="ARBA00004567"/>
    </source>
</evidence>